<dbReference type="RefSeq" id="WP_319698316.1">
    <property type="nucleotide sequence ID" value="NZ_JARAWN010000447.1"/>
</dbReference>
<sequence length="73" mass="7646">MITRPDEGPDFEPEDPLTIILGPPADRLGPPPGRYETIRRTAARRRLVRAAAGAAATCARGGGRGGARGGFSF</sequence>
<dbReference type="EMBL" id="JARAWN010000447">
    <property type="protein sequence ID" value="MDX3135726.1"/>
    <property type="molecule type" value="Genomic_DNA"/>
</dbReference>
<evidence type="ECO:0000313" key="2">
    <source>
        <dbReference type="EMBL" id="MDX3135726.1"/>
    </source>
</evidence>
<proteinExistence type="predicted"/>
<name>A0AAJ2PYR5_9ACTN</name>
<accession>A0AAJ2PYR5</accession>
<reference evidence="2" key="1">
    <citation type="journal article" date="2023" name="Microb. Genom.">
        <title>Mesoterricola silvestris gen. nov., sp. nov., Mesoterricola sediminis sp. nov., Geothrix oryzae sp. nov., Geothrix edaphica sp. nov., Geothrix rubra sp. nov., and Geothrix limicola sp. nov., six novel members of Acidobacteriota isolated from soils.</title>
        <authorList>
            <person name="Weisberg A.J."/>
            <person name="Pearce E."/>
            <person name="Kramer C.G."/>
            <person name="Chang J.H."/>
            <person name="Clarke C.R."/>
        </authorList>
    </citation>
    <scope>NUCLEOTIDE SEQUENCE</scope>
    <source>
        <strain evidence="2">ND06-05F</strain>
    </source>
</reference>
<evidence type="ECO:0000313" key="3">
    <source>
        <dbReference type="Proteomes" id="UP001273589"/>
    </source>
</evidence>
<gene>
    <name evidence="2" type="ORF">PV367_39365</name>
</gene>
<organism evidence="2 3">
    <name type="scientific">Streptomyces europaeiscabiei</name>
    <dbReference type="NCBI Taxonomy" id="146819"/>
    <lineage>
        <taxon>Bacteria</taxon>
        <taxon>Bacillati</taxon>
        <taxon>Actinomycetota</taxon>
        <taxon>Actinomycetes</taxon>
        <taxon>Kitasatosporales</taxon>
        <taxon>Streptomycetaceae</taxon>
        <taxon>Streptomyces</taxon>
    </lineage>
</organism>
<dbReference type="AlphaFoldDB" id="A0AAJ2PYR5"/>
<dbReference type="Proteomes" id="UP001273589">
    <property type="component" value="Unassembled WGS sequence"/>
</dbReference>
<protein>
    <submittedName>
        <fullName evidence="2">Uncharacterized protein</fullName>
    </submittedName>
</protein>
<evidence type="ECO:0000256" key="1">
    <source>
        <dbReference type="SAM" id="MobiDB-lite"/>
    </source>
</evidence>
<comment type="caution">
    <text evidence="2">The sequence shown here is derived from an EMBL/GenBank/DDBJ whole genome shotgun (WGS) entry which is preliminary data.</text>
</comment>
<feature type="region of interest" description="Disordered" evidence="1">
    <location>
        <begin position="1"/>
        <end position="33"/>
    </location>
</feature>